<feature type="compositionally biased region" description="Basic and acidic residues" evidence="2">
    <location>
        <begin position="253"/>
        <end position="268"/>
    </location>
</feature>
<feature type="region of interest" description="Disordered" evidence="2">
    <location>
        <begin position="247"/>
        <end position="268"/>
    </location>
</feature>
<dbReference type="EMBL" id="JAUCMV010000005">
    <property type="protein sequence ID" value="KAK0397388.1"/>
    <property type="molecule type" value="Genomic_DNA"/>
</dbReference>
<organism evidence="3 4">
    <name type="scientific">Steinernema hermaphroditum</name>
    <dbReference type="NCBI Taxonomy" id="289476"/>
    <lineage>
        <taxon>Eukaryota</taxon>
        <taxon>Metazoa</taxon>
        <taxon>Ecdysozoa</taxon>
        <taxon>Nematoda</taxon>
        <taxon>Chromadorea</taxon>
        <taxon>Rhabditida</taxon>
        <taxon>Tylenchina</taxon>
        <taxon>Panagrolaimomorpha</taxon>
        <taxon>Strongyloidoidea</taxon>
        <taxon>Steinernematidae</taxon>
        <taxon>Steinernema</taxon>
    </lineage>
</organism>
<name>A0AA39H1A4_9BILA</name>
<evidence type="ECO:0000256" key="1">
    <source>
        <dbReference type="SAM" id="Coils"/>
    </source>
</evidence>
<protein>
    <submittedName>
        <fullName evidence="3">Uncharacterized protein</fullName>
    </submittedName>
</protein>
<sequence>MSKRRNGGARDTAKDIILGLEPSGPGPRRPKEGIANPPSRKVRSSSSPTRKLPSSRPYPSQPTPSVKSPTQTVYVQKADNGAINELQQQLQQLQRQQSELLAAEQQARRRLQASQDALSRKLATADNAASTRDLNDLRKQFNGFESKMMMLSQEMNSMRGTVDRHSNDIMAVSSDVKSRPQVDPARIANSTQQMDMKVRELQQQLMQFKQTMEAEIADRIRVNQAQAENINRLQEYIRQQEANKNDIMQSLSRKGDMDQKKMNEESKKLNDRIQQVTTEVNRSTNERDQRIREEMNQKFNSLQMMVKSDIDGRTDGDRENKKKMEERMKAVNDALEGVKAAQQTDKAKNKERFQKINEALATLEHHLEIGDKKVDKIVNAEIQARKLHEKALLAKMQELEDRVNKYLDGLNKAIDDAKAGKENVKVPTLDTDALRREMEAIAADKNKMSMEGLLKLEEKMSRVQQGLTRDKREIQDKASDVISKDQFNKLKSQVNKLDQLMDDVEKAQEKVRDKLERQIPQDLNELSAKADNIKQQLNARIDQEEEERYLAIRELQEAYNKLLGRPGPAAAAAPDTQATASRREIDECKVAIKKLAESVTTVKNVLDRKLQEEVRKREQDVERLSVLIQR</sequence>
<keyword evidence="1" id="KW-0175">Coiled coil</keyword>
<feature type="compositionally biased region" description="Low complexity" evidence="2">
    <location>
        <begin position="44"/>
        <end position="57"/>
    </location>
</feature>
<comment type="caution">
    <text evidence="3">The sequence shown here is derived from an EMBL/GenBank/DDBJ whole genome shotgun (WGS) entry which is preliminary data.</text>
</comment>
<reference evidence="3" key="1">
    <citation type="submission" date="2023-06" db="EMBL/GenBank/DDBJ databases">
        <title>Genomic analysis of the entomopathogenic nematode Steinernema hermaphroditum.</title>
        <authorList>
            <person name="Schwarz E.M."/>
            <person name="Heppert J.K."/>
            <person name="Baniya A."/>
            <person name="Schwartz H.T."/>
            <person name="Tan C.-H."/>
            <person name="Antoshechkin I."/>
            <person name="Sternberg P.W."/>
            <person name="Goodrich-Blair H."/>
            <person name="Dillman A.R."/>
        </authorList>
    </citation>
    <scope>NUCLEOTIDE SEQUENCE</scope>
    <source>
        <strain evidence="3">PS9179</strain>
        <tissue evidence="3">Whole animal</tissue>
    </source>
</reference>
<proteinExistence type="predicted"/>
<dbReference type="PANTHER" id="PTHR35153:SF1">
    <property type="entry name" value="COILED-COIL DOMAIN-CONTAINING PROTEIN 154"/>
    <property type="match status" value="1"/>
</dbReference>
<accession>A0AA39H1A4</accession>
<keyword evidence="4" id="KW-1185">Reference proteome</keyword>
<feature type="coiled-coil region" evidence="1">
    <location>
        <begin position="487"/>
        <end position="561"/>
    </location>
</feature>
<dbReference type="InterPro" id="IPR029512">
    <property type="entry name" value="CCDC154"/>
</dbReference>
<dbReference type="AlphaFoldDB" id="A0AA39H1A4"/>
<evidence type="ECO:0000256" key="2">
    <source>
        <dbReference type="SAM" id="MobiDB-lite"/>
    </source>
</evidence>
<evidence type="ECO:0000313" key="4">
    <source>
        <dbReference type="Proteomes" id="UP001175271"/>
    </source>
</evidence>
<dbReference type="PANTHER" id="PTHR35153">
    <property type="entry name" value="COILED-COIL DOMAIN-CONTAINING PROTEIN 154"/>
    <property type="match status" value="1"/>
</dbReference>
<feature type="coiled-coil region" evidence="1">
    <location>
        <begin position="76"/>
        <end position="110"/>
    </location>
</feature>
<evidence type="ECO:0000313" key="3">
    <source>
        <dbReference type="EMBL" id="KAK0397388.1"/>
    </source>
</evidence>
<dbReference type="Proteomes" id="UP001175271">
    <property type="component" value="Unassembled WGS sequence"/>
</dbReference>
<feature type="region of interest" description="Disordered" evidence="2">
    <location>
        <begin position="1"/>
        <end position="70"/>
    </location>
</feature>
<gene>
    <name evidence="3" type="ORF">QR680_002109</name>
</gene>